<dbReference type="InterPro" id="IPR032745">
    <property type="entry name" value="GRIN_C"/>
</dbReference>
<feature type="domain" description="G protein-regulated inducer of neurite outgrowth C-terminal" evidence="3">
    <location>
        <begin position="336"/>
        <end position="444"/>
    </location>
</feature>
<evidence type="ECO:0000256" key="2">
    <source>
        <dbReference type="SAM" id="MobiDB-lite"/>
    </source>
</evidence>
<protein>
    <submittedName>
        <fullName evidence="4">GRIN2-like protein</fullName>
    </submittedName>
</protein>
<dbReference type="Proteomes" id="UP000314294">
    <property type="component" value="Unassembled WGS sequence"/>
</dbReference>
<keyword evidence="5" id="KW-1185">Reference proteome</keyword>
<organism evidence="4 5">
    <name type="scientific">Liparis tanakae</name>
    <name type="common">Tanaka's snailfish</name>
    <dbReference type="NCBI Taxonomy" id="230148"/>
    <lineage>
        <taxon>Eukaryota</taxon>
        <taxon>Metazoa</taxon>
        <taxon>Chordata</taxon>
        <taxon>Craniata</taxon>
        <taxon>Vertebrata</taxon>
        <taxon>Euteleostomi</taxon>
        <taxon>Actinopterygii</taxon>
        <taxon>Neopterygii</taxon>
        <taxon>Teleostei</taxon>
        <taxon>Neoteleostei</taxon>
        <taxon>Acanthomorphata</taxon>
        <taxon>Eupercaria</taxon>
        <taxon>Perciformes</taxon>
        <taxon>Cottioidei</taxon>
        <taxon>Cottales</taxon>
        <taxon>Liparidae</taxon>
        <taxon>Liparis</taxon>
    </lineage>
</organism>
<comment type="function">
    <text evidence="1">May be involved in neurite outgrowth.</text>
</comment>
<dbReference type="GO" id="GO:0031175">
    <property type="term" value="P:neuron projection development"/>
    <property type="evidence" value="ECO:0007669"/>
    <property type="project" value="TreeGrafter"/>
</dbReference>
<evidence type="ECO:0000259" key="3">
    <source>
        <dbReference type="Pfam" id="PF15235"/>
    </source>
</evidence>
<evidence type="ECO:0000256" key="1">
    <source>
        <dbReference type="ARBA" id="ARBA00002358"/>
    </source>
</evidence>
<name>A0A4Z2EKW8_9TELE</name>
<dbReference type="GO" id="GO:0005886">
    <property type="term" value="C:plasma membrane"/>
    <property type="evidence" value="ECO:0007669"/>
    <property type="project" value="TreeGrafter"/>
</dbReference>
<dbReference type="PANTHER" id="PTHR15718:SF5">
    <property type="entry name" value="G PROTEIN-REGULATED INDUCER OF NEURITE OUTGROWTH 2"/>
    <property type="match status" value="1"/>
</dbReference>
<feature type="region of interest" description="Disordered" evidence="2">
    <location>
        <begin position="1"/>
        <end position="113"/>
    </location>
</feature>
<accession>A0A4Z2EKW8</accession>
<reference evidence="4 5" key="1">
    <citation type="submission" date="2019-03" db="EMBL/GenBank/DDBJ databases">
        <title>First draft genome of Liparis tanakae, snailfish: a comprehensive survey of snailfish specific genes.</title>
        <authorList>
            <person name="Kim W."/>
            <person name="Song I."/>
            <person name="Jeong J.-H."/>
            <person name="Kim D."/>
            <person name="Kim S."/>
            <person name="Ryu S."/>
            <person name="Song J.Y."/>
            <person name="Lee S.K."/>
        </authorList>
    </citation>
    <scope>NUCLEOTIDE SEQUENCE [LARGE SCALE GENOMIC DNA]</scope>
    <source>
        <tissue evidence="4">Muscle</tissue>
    </source>
</reference>
<dbReference type="InterPro" id="IPR026646">
    <property type="entry name" value="GPRIN2-like/GPRIN3"/>
</dbReference>
<feature type="compositionally biased region" description="Gly residues" evidence="2">
    <location>
        <begin position="71"/>
        <end position="89"/>
    </location>
</feature>
<gene>
    <name evidence="4" type="primary">GRIN2_0</name>
    <name evidence="4" type="ORF">EYF80_060315</name>
</gene>
<feature type="region of interest" description="Disordered" evidence="2">
    <location>
        <begin position="278"/>
        <end position="297"/>
    </location>
</feature>
<dbReference type="EMBL" id="SRLO01005525">
    <property type="protein sequence ID" value="TNN29536.1"/>
    <property type="molecule type" value="Genomic_DNA"/>
</dbReference>
<evidence type="ECO:0000313" key="5">
    <source>
        <dbReference type="Proteomes" id="UP000314294"/>
    </source>
</evidence>
<dbReference type="OrthoDB" id="10049175at2759"/>
<sequence length="451" mass="45987">MAESGRPGSEPLPPGGGASPLDSAPSDQSLLDPSESSTQTTPPSRPAGGPGDASREEPETLQHSAAAPTGGTDGGGPKVSGGGGEGEGGPPDASGHLSGLSETHRPSREGVASQGVASHAYLVGDQSLPEMLACKQSMPVQQCNILTTVCRAPVGGAEGGAPRGRCVCVCVSSPEAAPPPPPDCDVALCCGSCGRRVHLEDTFAAYCHSRPIPAPSRLPGGGGVEPDYGVRCAATSPLSATYHLALPRLVSSVSETCLDAKHLLRCCNLNCSWISSPPRGGEEGGGGGVVGGGGSVATRDAGSMTAAKELRDVGVQTGQTATPHVFPRIYLAEEEDEEEEEEEEEESRTAKSPVKEVKWDAEGMTWEVYGASVDPEELGVAIQKHLELQIQETASHAAKMLRQDDDVDANAGAAGAAARPVGNGGCRRKRSRMMGSIRTPACCAGGTTAVD</sequence>
<feature type="compositionally biased region" description="Acidic residues" evidence="2">
    <location>
        <begin position="333"/>
        <end position="346"/>
    </location>
</feature>
<evidence type="ECO:0000313" key="4">
    <source>
        <dbReference type="EMBL" id="TNN29536.1"/>
    </source>
</evidence>
<dbReference type="Pfam" id="PF15235">
    <property type="entry name" value="GRIN_C"/>
    <property type="match status" value="1"/>
</dbReference>
<feature type="compositionally biased region" description="Low complexity" evidence="2">
    <location>
        <begin position="33"/>
        <end position="42"/>
    </location>
</feature>
<dbReference type="PANTHER" id="PTHR15718">
    <property type="entry name" value="G PROTEIN-REGULATED INDUCER OF NEURITE OUTGROWTH C-TERMINAL DOMAIN-CONTAINING PROTEIN"/>
    <property type="match status" value="1"/>
</dbReference>
<feature type="compositionally biased region" description="Gly residues" evidence="2">
    <location>
        <begin position="283"/>
        <end position="295"/>
    </location>
</feature>
<feature type="region of interest" description="Disordered" evidence="2">
    <location>
        <begin position="333"/>
        <end position="355"/>
    </location>
</feature>
<proteinExistence type="predicted"/>
<comment type="caution">
    <text evidence="4">The sequence shown here is derived from an EMBL/GenBank/DDBJ whole genome shotgun (WGS) entry which is preliminary data.</text>
</comment>
<dbReference type="AlphaFoldDB" id="A0A4Z2EKW8"/>